<keyword evidence="5 10" id="KW-0479">Metal-binding</keyword>
<dbReference type="CDD" id="cd09601">
    <property type="entry name" value="M1_APN-Q_like"/>
    <property type="match status" value="1"/>
</dbReference>
<dbReference type="Gene3D" id="1.25.50.20">
    <property type="match status" value="1"/>
</dbReference>
<dbReference type="EMBL" id="OW152818">
    <property type="protein sequence ID" value="CAH2070902.1"/>
    <property type="molecule type" value="Genomic_DNA"/>
</dbReference>
<evidence type="ECO:0000313" key="16">
    <source>
        <dbReference type="Proteomes" id="UP000837857"/>
    </source>
</evidence>
<evidence type="ECO:0000256" key="3">
    <source>
        <dbReference type="ARBA" id="ARBA00022622"/>
    </source>
</evidence>
<gene>
    <name evidence="15" type="ORF">IPOD504_LOCUS14896</name>
</gene>
<feature type="non-terminal residue" evidence="15">
    <location>
        <position position="938"/>
    </location>
</feature>
<feature type="domain" description="Aminopeptidase N-like N-terminal" evidence="14">
    <location>
        <begin position="40"/>
        <end position="230"/>
    </location>
</feature>
<dbReference type="Gene3D" id="2.60.40.1730">
    <property type="entry name" value="tricorn interacting facor f3 domain"/>
    <property type="match status" value="1"/>
</dbReference>
<protein>
    <recommendedName>
        <fullName evidence="10">Aminopeptidase</fullName>
        <ecNumber evidence="10">3.4.11.-</ecNumber>
    </recommendedName>
</protein>
<dbReference type="PRINTS" id="PR00756">
    <property type="entry name" value="ALADIPTASE"/>
</dbReference>
<comment type="cofactor">
    <cofactor evidence="10">
        <name>Zn(2+)</name>
        <dbReference type="ChEBI" id="CHEBI:29105"/>
    </cofactor>
    <text evidence="10">Binds 1 zinc ion per subunit.</text>
</comment>
<evidence type="ECO:0000256" key="2">
    <source>
        <dbReference type="ARBA" id="ARBA00010136"/>
    </source>
</evidence>
<evidence type="ECO:0000259" key="13">
    <source>
        <dbReference type="Pfam" id="PF11838"/>
    </source>
</evidence>
<evidence type="ECO:0000256" key="8">
    <source>
        <dbReference type="ARBA" id="ARBA00023049"/>
    </source>
</evidence>
<feature type="chain" id="PRO_5047081539" description="Aminopeptidase" evidence="11">
    <location>
        <begin position="16"/>
        <end position="938"/>
    </location>
</feature>
<evidence type="ECO:0000256" key="7">
    <source>
        <dbReference type="ARBA" id="ARBA00022833"/>
    </source>
</evidence>
<feature type="domain" description="Peptidase M1 membrane alanine aminopeptidase" evidence="12">
    <location>
        <begin position="267"/>
        <end position="490"/>
    </location>
</feature>
<dbReference type="InterPro" id="IPR027268">
    <property type="entry name" value="Peptidase_M4/M1_CTD_sf"/>
</dbReference>
<dbReference type="InterPro" id="IPR014782">
    <property type="entry name" value="Peptidase_M1_dom"/>
</dbReference>
<keyword evidence="6 10" id="KW-0378">Hydrolase</keyword>
<evidence type="ECO:0000259" key="14">
    <source>
        <dbReference type="Pfam" id="PF17900"/>
    </source>
</evidence>
<dbReference type="InterPro" id="IPR034016">
    <property type="entry name" value="M1_APN-typ"/>
</dbReference>
<comment type="similarity">
    <text evidence="2 10">Belongs to the peptidase M1 family.</text>
</comment>
<dbReference type="InterPro" id="IPR045357">
    <property type="entry name" value="Aminopeptidase_N-like_N"/>
</dbReference>
<dbReference type="InterPro" id="IPR050344">
    <property type="entry name" value="Peptidase_M1_aminopeptidases"/>
</dbReference>
<reference evidence="15" key="1">
    <citation type="submission" date="2022-03" db="EMBL/GenBank/DDBJ databases">
        <authorList>
            <person name="Martin H S."/>
        </authorList>
    </citation>
    <scope>NUCLEOTIDE SEQUENCE</scope>
</reference>
<dbReference type="InterPro" id="IPR001930">
    <property type="entry name" value="Peptidase_M1"/>
</dbReference>
<keyword evidence="3" id="KW-0472">Membrane</keyword>
<evidence type="ECO:0000256" key="11">
    <source>
        <dbReference type="SAM" id="SignalP"/>
    </source>
</evidence>
<keyword evidence="9" id="KW-0449">Lipoprotein</keyword>
<dbReference type="PANTHER" id="PTHR11533:SF290">
    <property type="entry name" value="AMINOPEPTIDASE"/>
    <property type="match status" value="1"/>
</dbReference>
<proteinExistence type="inferred from homology"/>
<dbReference type="Gene3D" id="1.10.390.10">
    <property type="entry name" value="Neutral Protease Domain 2"/>
    <property type="match status" value="1"/>
</dbReference>
<keyword evidence="3" id="KW-0336">GPI-anchor</keyword>
<keyword evidence="4 10" id="KW-0645">Protease</keyword>
<evidence type="ECO:0000313" key="15">
    <source>
        <dbReference type="EMBL" id="CAH2070902.1"/>
    </source>
</evidence>
<dbReference type="Pfam" id="PF11838">
    <property type="entry name" value="ERAP1_C"/>
    <property type="match status" value="1"/>
</dbReference>
<organism evidence="15 16">
    <name type="scientific">Iphiclides podalirius</name>
    <name type="common">scarce swallowtail</name>
    <dbReference type="NCBI Taxonomy" id="110791"/>
    <lineage>
        <taxon>Eukaryota</taxon>
        <taxon>Metazoa</taxon>
        <taxon>Ecdysozoa</taxon>
        <taxon>Arthropoda</taxon>
        <taxon>Hexapoda</taxon>
        <taxon>Insecta</taxon>
        <taxon>Pterygota</taxon>
        <taxon>Neoptera</taxon>
        <taxon>Endopterygota</taxon>
        <taxon>Lepidoptera</taxon>
        <taxon>Glossata</taxon>
        <taxon>Ditrysia</taxon>
        <taxon>Papilionoidea</taxon>
        <taxon>Papilionidae</taxon>
        <taxon>Papilioninae</taxon>
        <taxon>Iphiclides</taxon>
    </lineage>
</organism>
<keyword evidence="3" id="KW-0325">Glycoprotein</keyword>
<dbReference type="SUPFAM" id="SSF63737">
    <property type="entry name" value="Leukotriene A4 hydrolase N-terminal domain"/>
    <property type="match status" value="1"/>
</dbReference>
<dbReference type="InterPro" id="IPR042097">
    <property type="entry name" value="Aminopeptidase_N-like_N_sf"/>
</dbReference>
<evidence type="ECO:0000256" key="4">
    <source>
        <dbReference type="ARBA" id="ARBA00022670"/>
    </source>
</evidence>
<keyword evidence="16" id="KW-1185">Reference proteome</keyword>
<keyword evidence="8 10" id="KW-0482">Metalloprotease</keyword>
<dbReference type="SUPFAM" id="SSF55486">
    <property type="entry name" value="Metalloproteases ('zincins'), catalytic domain"/>
    <property type="match status" value="1"/>
</dbReference>
<name>A0ABN8J1M4_9NEOP</name>
<dbReference type="EC" id="3.4.11.-" evidence="10"/>
<dbReference type="Pfam" id="PF01433">
    <property type="entry name" value="Peptidase_M1"/>
    <property type="match status" value="1"/>
</dbReference>
<evidence type="ECO:0000256" key="5">
    <source>
        <dbReference type="ARBA" id="ARBA00022723"/>
    </source>
</evidence>
<keyword evidence="11" id="KW-0732">Signal</keyword>
<feature type="domain" description="ERAP1-like C-terminal" evidence="13">
    <location>
        <begin position="572"/>
        <end position="891"/>
    </location>
</feature>
<dbReference type="PANTHER" id="PTHR11533">
    <property type="entry name" value="PROTEASE M1 ZINC METALLOPROTEASE"/>
    <property type="match status" value="1"/>
</dbReference>
<evidence type="ECO:0000256" key="9">
    <source>
        <dbReference type="ARBA" id="ARBA00023288"/>
    </source>
</evidence>
<evidence type="ECO:0000256" key="6">
    <source>
        <dbReference type="ARBA" id="ARBA00022801"/>
    </source>
</evidence>
<evidence type="ECO:0000256" key="1">
    <source>
        <dbReference type="ARBA" id="ARBA00004609"/>
    </source>
</evidence>
<dbReference type="Proteomes" id="UP000837857">
    <property type="component" value="Chromosome 6"/>
</dbReference>
<dbReference type="Gene3D" id="2.60.40.1910">
    <property type="match status" value="1"/>
</dbReference>
<dbReference type="InterPro" id="IPR024571">
    <property type="entry name" value="ERAP1-like_C_dom"/>
</dbReference>
<comment type="subcellular location">
    <subcellularLocation>
        <location evidence="1">Cell membrane</location>
        <topology evidence="1">Lipid-anchor</topology>
        <topology evidence="1">GPI-anchor</topology>
    </subcellularLocation>
</comment>
<evidence type="ECO:0000256" key="10">
    <source>
        <dbReference type="RuleBase" id="RU364040"/>
    </source>
</evidence>
<keyword evidence="7 10" id="KW-0862">Zinc</keyword>
<accession>A0ABN8J1M4</accession>
<keyword evidence="10" id="KW-0031">Aminopeptidase</keyword>
<dbReference type="Pfam" id="PF17900">
    <property type="entry name" value="Peptidase_M1_N"/>
    <property type="match status" value="1"/>
</dbReference>
<sequence>MYLLLFVSVLGTALSVPVSDAVAERNVNYEHYVLPGESYPTFYDVRLYMNPDAPASFNGSVSIRVIPVRNTTGIVLQAMEMQINRVSVFLESSPQLNIYQSHTLATDDTHFLTIRTTTPYVANQAYLVNIDYVGRYAENMFGIYVSTYEEPGVGTQRLITSQLQPTFARRAFPCYDEPAYKAVFRTTIYSPPEYDVVRSNMPERSDLLKPEVQGFRKHEFQDTLVMSTYLIAYLVSKFEYVTNEQRPLYNVPFRVYSRPGTQNTAAFALDFGQRNMIALENYTEFTYAFPKMDKAAVPDFAAGAMENWGLVIYREVALLVRDGITTTATKQNIGRIICHENVHMWFGNEVSPINWTYTWLNEGFANFFENFATDLVLPEWRMMDQFVLLLQNVFQNDAVLSVNPMTHPVFTPSQVLGTFNAVAYQKSGSVIRMMQHFLTPEIFRRGLIIYLRRNSRRAVGPQDLYTALQQALDESPHSIPFPLTTVLDRWTNQGGFPVLNVRRSAPSAQSIFISQERFLTNRQLNSTHRWHVPINWVLSTNADFSDTSPQAWVPPSFPAVAVDIPGLSNASWYIVNKQQTGYYRVNYDVENWQALARVLNTSHQTIHVLNRAQIVDDSFNLARNERLNYNYAFEISRYLVLESDYIPWASANTAFNYLDVVLSGSEAYELFQLYMLHLSAPLYERLGFEAQTSDEHVTAYHRNIILDINCRHGNAHCVNRAQELLERFRNNPSQRLNPDIQTTVFCSGLRGGDVNNFNFLWEQYLASTDSSEQSILLNALGCTSNEERRNFYLNEVISDRSSVREQDRHTIIVAVINSSPENMEVALDFVIENFAEIQPRVQGLTGTTNILNAFARRLTTRQHSTKIDTFFNRHQSIFTAGELAAIAAIRENIAASIAWSEQNYNTVNSWLIENFRSGANALTCSLLVFISIFVSIYV</sequence>
<feature type="signal peptide" evidence="11">
    <location>
        <begin position="1"/>
        <end position="15"/>
    </location>
</feature>
<evidence type="ECO:0000259" key="12">
    <source>
        <dbReference type="Pfam" id="PF01433"/>
    </source>
</evidence>